<dbReference type="GO" id="GO:0042245">
    <property type="term" value="P:RNA repair"/>
    <property type="evidence" value="ECO:0007669"/>
    <property type="project" value="UniProtKB-KW"/>
</dbReference>
<dbReference type="Gene3D" id="1.10.3090.10">
    <property type="entry name" value="cca-adding enzyme, domain 2"/>
    <property type="match status" value="1"/>
</dbReference>
<dbReference type="InterPro" id="IPR032828">
    <property type="entry name" value="PolyA_RNA-bd"/>
</dbReference>
<feature type="binding site" evidence="11">
    <location>
        <position position="159"/>
    </location>
    <ligand>
        <name>CTP</name>
        <dbReference type="ChEBI" id="CHEBI:37563"/>
    </ligand>
</feature>
<keyword evidence="7 11" id="KW-0692">RNA repair</keyword>
<evidence type="ECO:0000259" key="13">
    <source>
        <dbReference type="Pfam" id="PF12627"/>
    </source>
</evidence>
<dbReference type="NCBIfam" id="NF009814">
    <property type="entry name" value="PRK13299.1"/>
    <property type="match status" value="1"/>
</dbReference>
<comment type="similarity">
    <text evidence="11">Belongs to the tRNA nucleotidyltransferase/poly(A) polymerase family. Bacterial CCA-adding enzyme type 3 subfamily.</text>
</comment>
<comment type="cofactor">
    <cofactor evidence="1 11">
        <name>Mg(2+)</name>
        <dbReference type="ChEBI" id="CHEBI:18420"/>
    </cofactor>
</comment>
<evidence type="ECO:0000313" key="15">
    <source>
        <dbReference type="EMBL" id="WHI61447.1"/>
    </source>
</evidence>
<dbReference type="EC" id="2.7.7.72" evidence="11"/>
<proteinExistence type="inferred from homology"/>
<gene>
    <name evidence="11" type="primary">cca</name>
    <name evidence="15" type="ORF">PYH69_07410</name>
</gene>
<dbReference type="GO" id="GO:0000049">
    <property type="term" value="F:tRNA binding"/>
    <property type="evidence" value="ECO:0007669"/>
    <property type="project" value="UniProtKB-UniRule"/>
</dbReference>
<dbReference type="GO" id="GO:0000287">
    <property type="term" value="F:magnesium ion binding"/>
    <property type="evidence" value="ECO:0007669"/>
    <property type="project" value="UniProtKB-UniRule"/>
</dbReference>
<feature type="binding site" evidence="11">
    <location>
        <position position="159"/>
    </location>
    <ligand>
        <name>ATP</name>
        <dbReference type="ChEBI" id="CHEBI:30616"/>
    </ligand>
</feature>
<reference evidence="15" key="1">
    <citation type="journal article" date="2023" name="Antibiotics">
        <title>Prevalence and Molecular Characterization of Methicillin-Resistant Staphylococci (MRS) and Mammaliicocci (MRM) in Dromedary Camels from Algeria: First Detection of SCCmec-mecC Hybrid in Methicillin-Resistant Mammaliicoccus lentus.</title>
        <authorList>
            <person name="Belhout C."/>
            <person name="Boyen F."/>
            <person name="Vereecke N."/>
            <person name="Theuns S."/>
            <person name="Taibi N."/>
            <person name="Stegger M."/>
            <person name="de la Fe-Rodriguez P.Y."/>
            <person name="Bouayad L."/>
            <person name="Elgroud R."/>
            <person name="Butaye P."/>
        </authorList>
    </citation>
    <scope>NUCLEOTIDE SEQUENCE</scope>
    <source>
        <strain evidence="15">7048</strain>
    </source>
</reference>
<keyword evidence="3 11" id="KW-0819">tRNA processing</keyword>
<feature type="binding site" evidence="11">
    <location>
        <position position="32"/>
    </location>
    <ligand>
        <name>ATP</name>
        <dbReference type="ChEBI" id="CHEBI:30616"/>
    </ligand>
</feature>
<feature type="binding site" evidence="11">
    <location>
        <position position="162"/>
    </location>
    <ligand>
        <name>CTP</name>
        <dbReference type="ChEBI" id="CHEBI:37563"/>
    </ligand>
</feature>
<dbReference type="HAMAP" id="MF_01263">
    <property type="entry name" value="CCA_bact_type3"/>
    <property type="match status" value="1"/>
</dbReference>
<dbReference type="RefSeq" id="WP_016999970.1">
    <property type="nucleotide sequence ID" value="NZ_CP116807.1"/>
</dbReference>
<keyword evidence="2 11" id="KW-0808">Transferase</keyword>
<feature type="binding site" evidence="11">
    <location>
        <position position="165"/>
    </location>
    <ligand>
        <name>CTP</name>
        <dbReference type="ChEBI" id="CHEBI:37563"/>
    </ligand>
</feature>
<comment type="catalytic activity">
    <reaction evidence="11">
        <text>a tRNA precursor + 2 CTP + ATP = a tRNA with a 3' CCA end + 3 diphosphate</text>
        <dbReference type="Rhea" id="RHEA:14433"/>
        <dbReference type="Rhea" id="RHEA-COMP:10465"/>
        <dbReference type="Rhea" id="RHEA-COMP:10468"/>
        <dbReference type="ChEBI" id="CHEBI:30616"/>
        <dbReference type="ChEBI" id="CHEBI:33019"/>
        <dbReference type="ChEBI" id="CHEBI:37563"/>
        <dbReference type="ChEBI" id="CHEBI:74896"/>
        <dbReference type="ChEBI" id="CHEBI:83071"/>
        <dbReference type="EC" id="2.7.7.72"/>
    </reaction>
</comment>
<organism evidence="15 16">
    <name type="scientific">Mammaliicoccus lentus</name>
    <name type="common">Staphylococcus lentus</name>
    <dbReference type="NCBI Taxonomy" id="42858"/>
    <lineage>
        <taxon>Bacteria</taxon>
        <taxon>Bacillati</taxon>
        <taxon>Bacillota</taxon>
        <taxon>Bacilli</taxon>
        <taxon>Bacillales</taxon>
        <taxon>Staphylococcaceae</taxon>
        <taxon>Mammaliicoccus</taxon>
    </lineage>
</organism>
<feature type="binding site" evidence="11">
    <location>
        <position position="113"/>
    </location>
    <ligand>
        <name>ATP</name>
        <dbReference type="ChEBI" id="CHEBI:30616"/>
    </ligand>
</feature>
<keyword evidence="10 11" id="KW-0694">RNA-binding</keyword>
<dbReference type="PANTHER" id="PTHR46173:SF1">
    <property type="entry name" value="CCA TRNA NUCLEOTIDYLTRANSFERASE 1, MITOCHONDRIAL"/>
    <property type="match status" value="1"/>
</dbReference>
<feature type="binding site" evidence="11">
    <location>
        <position position="162"/>
    </location>
    <ligand>
        <name>ATP</name>
        <dbReference type="ChEBI" id="CHEBI:30616"/>
    </ligand>
</feature>
<keyword evidence="8 11" id="KW-0067">ATP-binding</keyword>
<evidence type="ECO:0000256" key="5">
    <source>
        <dbReference type="ARBA" id="ARBA00022723"/>
    </source>
</evidence>
<keyword evidence="4 11" id="KW-0548">Nucleotidyltransferase</keyword>
<feature type="domain" description="CCA-adding enzyme C-terminal" evidence="14">
    <location>
        <begin position="260"/>
        <end position="396"/>
    </location>
</feature>
<dbReference type="SUPFAM" id="SSF81301">
    <property type="entry name" value="Nucleotidyltransferase"/>
    <property type="match status" value="1"/>
</dbReference>
<dbReference type="Pfam" id="PF13735">
    <property type="entry name" value="tRNA_NucTran2_2"/>
    <property type="match status" value="1"/>
</dbReference>
<dbReference type="InterPro" id="IPR043519">
    <property type="entry name" value="NT_sf"/>
</dbReference>
<feature type="binding site" evidence="11">
    <location>
        <position position="32"/>
    </location>
    <ligand>
        <name>CTP</name>
        <dbReference type="ChEBI" id="CHEBI:37563"/>
    </ligand>
</feature>
<dbReference type="Pfam" id="PF01743">
    <property type="entry name" value="PolyA_pol"/>
    <property type="match status" value="1"/>
</dbReference>
<dbReference type="AlphaFoldDB" id="A0AAX3W9L0"/>
<dbReference type="SUPFAM" id="SSF81891">
    <property type="entry name" value="Poly A polymerase C-terminal region-like"/>
    <property type="match status" value="1"/>
</dbReference>
<feature type="binding site" evidence="11">
    <location>
        <position position="29"/>
    </location>
    <ligand>
        <name>ATP</name>
        <dbReference type="ChEBI" id="CHEBI:30616"/>
    </ligand>
</feature>
<evidence type="ECO:0000256" key="1">
    <source>
        <dbReference type="ARBA" id="ARBA00001946"/>
    </source>
</evidence>
<dbReference type="EMBL" id="CP118848">
    <property type="protein sequence ID" value="WHI61447.1"/>
    <property type="molecule type" value="Genomic_DNA"/>
</dbReference>
<evidence type="ECO:0000256" key="9">
    <source>
        <dbReference type="ARBA" id="ARBA00022842"/>
    </source>
</evidence>
<feature type="domain" description="Poly A polymerase head" evidence="12">
    <location>
        <begin position="24"/>
        <end position="143"/>
    </location>
</feature>
<comment type="miscellaneous">
    <text evidence="11">A single active site specifically recognizes both ATP and CTP and is responsible for their addition.</text>
</comment>
<evidence type="ECO:0000256" key="10">
    <source>
        <dbReference type="ARBA" id="ARBA00022884"/>
    </source>
</evidence>
<dbReference type="CDD" id="cd05398">
    <property type="entry name" value="NT_ClassII-CCAase"/>
    <property type="match status" value="1"/>
</dbReference>
<dbReference type="InterPro" id="IPR023068">
    <property type="entry name" value="CCA-adding_enz_firmicutes"/>
</dbReference>
<evidence type="ECO:0000259" key="14">
    <source>
        <dbReference type="Pfam" id="PF13735"/>
    </source>
</evidence>
<evidence type="ECO:0000256" key="3">
    <source>
        <dbReference type="ARBA" id="ARBA00022694"/>
    </source>
</evidence>
<accession>A0AAX3W9L0</accession>
<feature type="binding site" evidence="11">
    <location>
        <position position="29"/>
    </location>
    <ligand>
        <name>CTP</name>
        <dbReference type="ChEBI" id="CHEBI:37563"/>
    </ligand>
</feature>
<evidence type="ECO:0000256" key="6">
    <source>
        <dbReference type="ARBA" id="ARBA00022741"/>
    </source>
</evidence>
<dbReference type="GO" id="GO:0005524">
    <property type="term" value="F:ATP binding"/>
    <property type="evidence" value="ECO:0007669"/>
    <property type="project" value="UniProtKB-UniRule"/>
</dbReference>
<evidence type="ECO:0000256" key="2">
    <source>
        <dbReference type="ARBA" id="ARBA00022679"/>
    </source>
</evidence>
<dbReference type="InterPro" id="IPR032810">
    <property type="entry name" value="CCA-adding_enz_C"/>
</dbReference>
<evidence type="ECO:0000313" key="16">
    <source>
        <dbReference type="Proteomes" id="UP001223261"/>
    </source>
</evidence>
<dbReference type="GO" id="GO:0001680">
    <property type="term" value="P:tRNA 3'-terminal CCA addition"/>
    <property type="evidence" value="ECO:0007669"/>
    <property type="project" value="UniProtKB-UniRule"/>
</dbReference>
<dbReference type="Gene3D" id="1.10.246.80">
    <property type="match status" value="1"/>
</dbReference>
<dbReference type="Pfam" id="PF12627">
    <property type="entry name" value="PolyA_pol_RNAbd"/>
    <property type="match status" value="1"/>
</dbReference>
<feature type="binding site" evidence="11">
    <location>
        <position position="113"/>
    </location>
    <ligand>
        <name>CTP</name>
        <dbReference type="ChEBI" id="CHEBI:37563"/>
    </ligand>
</feature>
<evidence type="ECO:0000256" key="4">
    <source>
        <dbReference type="ARBA" id="ARBA00022695"/>
    </source>
</evidence>
<keyword evidence="6 11" id="KW-0547">Nucleotide-binding</keyword>
<feature type="binding site" evidence="11">
    <location>
        <position position="156"/>
    </location>
    <ligand>
        <name>CTP</name>
        <dbReference type="ChEBI" id="CHEBI:37563"/>
    </ligand>
</feature>
<comment type="catalytic activity">
    <reaction evidence="11">
        <text>a tRNA with a 3' CCA end + 2 CTP + ATP = a tRNA with a 3' CCACCA end + 3 diphosphate</text>
        <dbReference type="Rhea" id="RHEA:76235"/>
        <dbReference type="Rhea" id="RHEA-COMP:10468"/>
        <dbReference type="Rhea" id="RHEA-COMP:18655"/>
        <dbReference type="ChEBI" id="CHEBI:30616"/>
        <dbReference type="ChEBI" id="CHEBI:33019"/>
        <dbReference type="ChEBI" id="CHEBI:37563"/>
        <dbReference type="ChEBI" id="CHEBI:83071"/>
        <dbReference type="ChEBI" id="CHEBI:195187"/>
    </reaction>
</comment>
<feature type="binding site" evidence="11">
    <location>
        <position position="44"/>
    </location>
    <ligand>
        <name>Mg(2+)</name>
        <dbReference type="ChEBI" id="CHEBI:18420"/>
    </ligand>
</feature>
<dbReference type="InterPro" id="IPR050264">
    <property type="entry name" value="Bact_CCA-adding_enz_type3_sf"/>
</dbReference>
<dbReference type="GO" id="GO:0004810">
    <property type="term" value="F:CCA tRNA nucleotidyltransferase activity"/>
    <property type="evidence" value="ECO:0007669"/>
    <property type="project" value="UniProtKB-UniRule"/>
</dbReference>
<evidence type="ECO:0000259" key="12">
    <source>
        <dbReference type="Pfam" id="PF01743"/>
    </source>
</evidence>
<feature type="binding site" evidence="11">
    <location>
        <position position="165"/>
    </location>
    <ligand>
        <name>ATP</name>
        <dbReference type="ChEBI" id="CHEBI:30616"/>
    </ligand>
</feature>
<evidence type="ECO:0000256" key="7">
    <source>
        <dbReference type="ARBA" id="ARBA00022800"/>
    </source>
</evidence>
<dbReference type="InterPro" id="IPR002646">
    <property type="entry name" value="PolA_pol_head_dom"/>
</dbReference>
<sequence length="403" mass="46938">MNDTKIFEQSKWIIEQLENYGHKAFFVGGSVRDFLMNKAISDVDITTSALPDEVESIFDKTLPIGKEHGTIMVISNEQQFEVTTFRKDGDYVDHRRPTSVQFVTDLYEDVARRDFTMNALAMDKNYGIHDYFNGKEDIENHIIKAVGTPLDRMNEDALRIMRGIRFQAQTGFDIEIDTQNAMKDTVHLLSNISIERIIVELKKLISGSYIKETKKTIDYLSIFHHIPFFEQIKNDEIFMPTDADFDLWIGALCFIYKVDTTSLNTLKISNLERKQIIAYVELLKSFSKKNISKQQLTLIVYKYGDVQVKNILNLIKEYHEILNIEYQPVIMNNILIDEIYGKLPIYNKSELNINGQILMTEFNKTGGPWIKHALNQLEEAVVLNKVNNKRYELIEWMREHVEI</sequence>
<dbReference type="PANTHER" id="PTHR46173">
    <property type="entry name" value="CCA TRNA NUCLEOTIDYLTRANSFERASE 1, MITOCHONDRIAL"/>
    <property type="match status" value="1"/>
</dbReference>
<keyword evidence="5 11" id="KW-0479">Metal-binding</keyword>
<evidence type="ECO:0000256" key="11">
    <source>
        <dbReference type="HAMAP-Rule" id="MF_01263"/>
    </source>
</evidence>
<feature type="binding site" evidence="11">
    <location>
        <position position="42"/>
    </location>
    <ligand>
        <name>Mg(2+)</name>
        <dbReference type="ChEBI" id="CHEBI:18420"/>
    </ligand>
</feature>
<keyword evidence="9 11" id="KW-0460">Magnesium</keyword>
<feature type="domain" description="tRNA nucleotidyltransferase/poly(A) polymerase RNA and SrmB- binding" evidence="13">
    <location>
        <begin position="171"/>
        <end position="229"/>
    </location>
</feature>
<protein>
    <recommendedName>
        <fullName evidence="11">CCA-adding enzyme</fullName>
        <ecNumber evidence="11">2.7.7.72</ecNumber>
    </recommendedName>
    <alternativeName>
        <fullName evidence="11">CCA tRNA nucleotidyltransferase</fullName>
    </alternativeName>
    <alternativeName>
        <fullName evidence="11">tRNA CCA-pyrophosphorylase</fullName>
    </alternativeName>
    <alternativeName>
        <fullName evidence="11">tRNA adenylyl-/cytidylyl- transferase</fullName>
    </alternativeName>
    <alternativeName>
        <fullName evidence="11">tRNA nucleotidyltransferase</fullName>
    </alternativeName>
    <alternativeName>
        <fullName evidence="11">tRNA-NT</fullName>
    </alternativeName>
</protein>
<name>A0AAX3W9L0_MAMLE</name>
<comment type="function">
    <text evidence="11">Catalyzes the addition and repair of the essential 3'-terminal CCA sequence in tRNAs without using a nucleic acid template. Adds these three nucleotides in the order of C, C, and A to the tRNA nucleotide-73, using CTP and ATP as substrates and producing inorganic pyrophosphate. tRNA 3'-terminal CCA addition is required both for tRNA processing and repair. Also involved in tRNA surveillance by mediating tandem CCA addition to generate a CCACCA at the 3' terminus of unstable tRNAs. While stable tRNAs receive only 3'-terminal CCA, unstable tRNAs are marked with CCACCA and rapidly degraded.</text>
</comment>
<comment type="subunit">
    <text evidence="11">Homodimer.</text>
</comment>
<evidence type="ECO:0000256" key="8">
    <source>
        <dbReference type="ARBA" id="ARBA00022840"/>
    </source>
</evidence>
<dbReference type="Gene3D" id="3.30.460.10">
    <property type="entry name" value="Beta Polymerase, domain 2"/>
    <property type="match status" value="1"/>
</dbReference>
<dbReference type="Proteomes" id="UP001223261">
    <property type="component" value="Chromosome"/>
</dbReference>
<feature type="binding site" evidence="11">
    <location>
        <position position="156"/>
    </location>
    <ligand>
        <name>ATP</name>
        <dbReference type="ChEBI" id="CHEBI:30616"/>
    </ligand>
</feature>